<dbReference type="GO" id="GO:0043524">
    <property type="term" value="P:negative regulation of neuron apoptotic process"/>
    <property type="evidence" value="ECO:0007669"/>
    <property type="project" value="InterPro"/>
</dbReference>
<comment type="caution">
    <text evidence="13">The sequence shown here is derived from an EMBL/GenBank/DDBJ whole genome shotgun (WGS) entry which is preliminary data.</text>
</comment>
<dbReference type="GO" id="GO:0005737">
    <property type="term" value="C:cytoplasm"/>
    <property type="evidence" value="ECO:0007669"/>
    <property type="project" value="UniProtKB-SubCell"/>
</dbReference>
<evidence type="ECO:0000256" key="6">
    <source>
        <dbReference type="ARBA" id="ARBA00022490"/>
    </source>
</evidence>
<comment type="subcellular location">
    <subcellularLocation>
        <location evidence="1">Cytoplasm</location>
    </subcellularLocation>
    <subcellularLocation>
        <location evidence="2">Secreted</location>
    </subcellularLocation>
</comment>
<dbReference type="GO" id="GO:0006955">
    <property type="term" value="P:immune response"/>
    <property type="evidence" value="ECO:0007669"/>
    <property type="project" value="InterPro"/>
</dbReference>
<evidence type="ECO:0000256" key="10">
    <source>
        <dbReference type="ARBA" id="ARBA00022902"/>
    </source>
</evidence>
<gene>
    <name evidence="13" type="primary">Ctf2</name>
    <name evidence="13" type="ORF">N1851_029768</name>
</gene>
<comment type="similarity">
    <text evidence="3">Belongs to the CNTF family.</text>
</comment>
<evidence type="ECO:0000313" key="14">
    <source>
        <dbReference type="Proteomes" id="UP001174136"/>
    </source>
</evidence>
<reference evidence="13" key="1">
    <citation type="journal article" date="2023" name="Front. Mar. Sci.">
        <title>A new Merluccius polli reference genome to investigate the effects of global change in West African waters.</title>
        <authorList>
            <person name="Mateo J.L."/>
            <person name="Blanco-Fernandez C."/>
            <person name="Garcia-Vazquez E."/>
            <person name="Machado-Schiaffino G."/>
        </authorList>
    </citation>
    <scope>NUCLEOTIDE SEQUENCE</scope>
    <source>
        <strain evidence="13">C29</strain>
        <tissue evidence="13">Fin</tissue>
    </source>
</reference>
<accession>A0AA47NSF7</accession>
<keyword evidence="5" id="KW-0217">Developmental protein</keyword>
<sequence length="199" mass="21973">MSAHSIRTASLCTSQNCGIPLQQSLKLTRLIQKESVELIRTYKTSQGPMSERFCKTSRSDVPDPSISGLEPSERLASVSAVLQSFLPHFQRVSEQQADLQSPSSRLLTELSNVRNRSTSLAAVINCLYQSLFPNLPAPEPAGGPTLLPPAQNIFQQKVYGCVVLRSFKELLLNVARELRTLKGRVCKKRTVTAKESFQG</sequence>
<proteinExistence type="inferred from homology"/>
<keyword evidence="7" id="KW-0202">Cytokine</keyword>
<dbReference type="Pfam" id="PF01291">
    <property type="entry name" value="LIF_OSM"/>
    <property type="match status" value="1"/>
</dbReference>
<keyword evidence="14" id="KW-1185">Reference proteome</keyword>
<dbReference type="InterPro" id="IPR009079">
    <property type="entry name" value="4_helix_cytokine-like_core"/>
</dbReference>
<evidence type="ECO:0000256" key="11">
    <source>
        <dbReference type="ARBA" id="ARBA00023030"/>
    </source>
</evidence>
<dbReference type="GO" id="GO:0030154">
    <property type="term" value="P:cell differentiation"/>
    <property type="evidence" value="ECO:0007669"/>
    <property type="project" value="UniProtKB-KW"/>
</dbReference>
<dbReference type="GO" id="GO:0070120">
    <property type="term" value="P:ciliary neurotrophic factor-mediated signaling pathway"/>
    <property type="evidence" value="ECO:0007669"/>
    <property type="project" value="InterPro"/>
</dbReference>
<dbReference type="InterPro" id="IPR001581">
    <property type="entry name" value="Leukemia_IF/oncostatin"/>
</dbReference>
<evidence type="ECO:0000256" key="1">
    <source>
        <dbReference type="ARBA" id="ARBA00004496"/>
    </source>
</evidence>
<dbReference type="GO" id="GO:0007399">
    <property type="term" value="P:nervous system development"/>
    <property type="evidence" value="ECO:0007669"/>
    <property type="project" value="UniProtKB-KW"/>
</dbReference>
<protein>
    <recommendedName>
        <fullName evidence="4">Ciliary neurotrophic factor</fullName>
    </recommendedName>
</protein>
<dbReference type="PANTHER" id="PTHR15196:SF0">
    <property type="entry name" value="CILIARY NEUROTROPHIC FACTOR"/>
    <property type="match status" value="1"/>
</dbReference>
<evidence type="ECO:0000256" key="2">
    <source>
        <dbReference type="ARBA" id="ARBA00004613"/>
    </source>
</evidence>
<evidence type="ECO:0000256" key="3">
    <source>
        <dbReference type="ARBA" id="ARBA00007988"/>
    </source>
</evidence>
<keyword evidence="11" id="KW-0339">Growth factor</keyword>
<dbReference type="EMBL" id="JAOPHQ010005693">
    <property type="protein sequence ID" value="KAK0134647.1"/>
    <property type="molecule type" value="Genomic_DNA"/>
</dbReference>
<keyword evidence="9" id="KW-0221">Differentiation</keyword>
<evidence type="ECO:0000256" key="5">
    <source>
        <dbReference type="ARBA" id="ARBA00022473"/>
    </source>
</evidence>
<organism evidence="13 14">
    <name type="scientific">Merluccius polli</name>
    <name type="common">Benguela hake</name>
    <name type="synonym">Merluccius cadenati</name>
    <dbReference type="NCBI Taxonomy" id="89951"/>
    <lineage>
        <taxon>Eukaryota</taxon>
        <taxon>Metazoa</taxon>
        <taxon>Chordata</taxon>
        <taxon>Craniata</taxon>
        <taxon>Vertebrata</taxon>
        <taxon>Euteleostomi</taxon>
        <taxon>Actinopterygii</taxon>
        <taxon>Neopterygii</taxon>
        <taxon>Teleostei</taxon>
        <taxon>Neoteleostei</taxon>
        <taxon>Acanthomorphata</taxon>
        <taxon>Zeiogadaria</taxon>
        <taxon>Gadariae</taxon>
        <taxon>Gadiformes</taxon>
        <taxon>Gadoidei</taxon>
        <taxon>Merlucciidae</taxon>
        <taxon>Merluccius</taxon>
    </lineage>
</organism>
<dbReference type="Gene3D" id="1.20.1250.10">
    <property type="match status" value="1"/>
</dbReference>
<dbReference type="GO" id="GO:0005615">
    <property type="term" value="C:extracellular space"/>
    <property type="evidence" value="ECO:0007669"/>
    <property type="project" value="UniProtKB-KW"/>
</dbReference>
<dbReference type="Proteomes" id="UP001174136">
    <property type="component" value="Unassembled WGS sequence"/>
</dbReference>
<dbReference type="GO" id="GO:0005127">
    <property type="term" value="F:ciliary neurotrophic factor receptor binding"/>
    <property type="evidence" value="ECO:0007669"/>
    <property type="project" value="InterPro"/>
</dbReference>
<evidence type="ECO:0000313" key="13">
    <source>
        <dbReference type="EMBL" id="KAK0134647.1"/>
    </source>
</evidence>
<dbReference type="PANTHER" id="PTHR15196">
    <property type="entry name" value="CILIARY NEUROTROPHIC FACTOR"/>
    <property type="match status" value="1"/>
</dbReference>
<evidence type="ECO:0000256" key="4">
    <source>
        <dbReference type="ARBA" id="ARBA00015150"/>
    </source>
</evidence>
<keyword evidence="8" id="KW-0964">Secreted</keyword>
<name>A0AA47NSF7_MERPO</name>
<comment type="function">
    <text evidence="12">CNTF is a survival factor for various neuronal cell types. Seems to prevent the degeneration of motor axons after axotomy.</text>
</comment>
<dbReference type="GO" id="GO:0005125">
    <property type="term" value="F:cytokine activity"/>
    <property type="evidence" value="ECO:0007669"/>
    <property type="project" value="UniProtKB-KW"/>
</dbReference>
<evidence type="ECO:0000256" key="12">
    <source>
        <dbReference type="ARBA" id="ARBA00025427"/>
    </source>
</evidence>
<evidence type="ECO:0000256" key="8">
    <source>
        <dbReference type="ARBA" id="ARBA00022525"/>
    </source>
</evidence>
<evidence type="ECO:0000256" key="7">
    <source>
        <dbReference type="ARBA" id="ARBA00022514"/>
    </source>
</evidence>
<evidence type="ECO:0000256" key="9">
    <source>
        <dbReference type="ARBA" id="ARBA00022782"/>
    </source>
</evidence>
<dbReference type="SUPFAM" id="SSF47266">
    <property type="entry name" value="4-helical cytokines"/>
    <property type="match status" value="1"/>
</dbReference>
<dbReference type="AlphaFoldDB" id="A0AA47NSF7"/>
<keyword evidence="10" id="KW-0524">Neurogenesis</keyword>
<dbReference type="GO" id="GO:0008083">
    <property type="term" value="F:growth factor activity"/>
    <property type="evidence" value="ECO:0007669"/>
    <property type="project" value="UniProtKB-KW"/>
</dbReference>
<keyword evidence="6" id="KW-0963">Cytoplasm</keyword>
<dbReference type="InterPro" id="IPR000151">
    <property type="entry name" value="Ciliary_neurotrophic_fac_CNTF"/>
</dbReference>